<evidence type="ECO:0000313" key="1">
    <source>
        <dbReference type="EMBL" id="CAB5224333.1"/>
    </source>
</evidence>
<name>A0A6J7XAE1_9CAUD</name>
<dbReference type="EMBL" id="LR798335">
    <property type="protein sequence ID" value="CAB5224333.1"/>
    <property type="molecule type" value="Genomic_DNA"/>
</dbReference>
<protein>
    <submittedName>
        <fullName evidence="1">Uncharacterized protein</fullName>
    </submittedName>
</protein>
<organism evidence="1">
    <name type="scientific">uncultured Caudovirales phage</name>
    <dbReference type="NCBI Taxonomy" id="2100421"/>
    <lineage>
        <taxon>Viruses</taxon>
        <taxon>Duplodnaviria</taxon>
        <taxon>Heunggongvirae</taxon>
        <taxon>Uroviricota</taxon>
        <taxon>Caudoviricetes</taxon>
        <taxon>Peduoviridae</taxon>
        <taxon>Maltschvirus</taxon>
        <taxon>Maltschvirus maltsch</taxon>
    </lineage>
</organism>
<gene>
    <name evidence="1" type="ORF">UFOVP393_57</name>
</gene>
<accession>A0A6J7XAE1</accession>
<proteinExistence type="predicted"/>
<sequence length="38" mass="4450">MTPEQIRDLYDRNLSMTLEQLMRITGLSISQLKKILIS</sequence>
<reference evidence="1" key="1">
    <citation type="submission" date="2020-05" db="EMBL/GenBank/DDBJ databases">
        <authorList>
            <person name="Chiriac C."/>
            <person name="Salcher M."/>
            <person name="Ghai R."/>
            <person name="Kavagutti S V."/>
        </authorList>
    </citation>
    <scope>NUCLEOTIDE SEQUENCE</scope>
</reference>